<dbReference type="Proteomes" id="UP001187531">
    <property type="component" value="Unassembled WGS sequence"/>
</dbReference>
<gene>
    <name evidence="2" type="ORF">QYM36_019236</name>
</gene>
<protein>
    <submittedName>
        <fullName evidence="2">Uncharacterized protein</fullName>
    </submittedName>
</protein>
<proteinExistence type="predicted"/>
<dbReference type="AlphaFoldDB" id="A0AA88HB31"/>
<keyword evidence="1" id="KW-0175">Coiled coil</keyword>
<sequence length="270" mass="32025">MQKTKGLVKNLQQREKELSDANRRIRYIETEAKRTNVIIYTLGQRDPPLPTLKEEVMLYLNTRISSLEFHRSEVKDVYRRRSGAILRKLQCADTRNFILKSGRTFRSDGVSVAPNYTLEERNARNHLKIVMNQEIEEEKPLRLRRTKLFVDGTLLVYDEEKIYKMEERLLDRKVQEELKVLREGKLPVEQLIDGLNGIIHEITPKVSPESKRKEFFDDECLARKKELLQIVEKVKALIESPLKVTVVLQMKAMRRDYKRLLKHKKEKRKK</sequence>
<keyword evidence="3" id="KW-1185">Reference proteome</keyword>
<evidence type="ECO:0000313" key="2">
    <source>
        <dbReference type="EMBL" id="KAK2702152.1"/>
    </source>
</evidence>
<reference evidence="2" key="1">
    <citation type="submission" date="2023-07" db="EMBL/GenBank/DDBJ databases">
        <title>Chromosome-level genome assembly of Artemia franciscana.</title>
        <authorList>
            <person name="Jo E."/>
        </authorList>
    </citation>
    <scope>NUCLEOTIDE SEQUENCE</scope>
    <source>
        <tissue evidence="2">Whole body</tissue>
    </source>
</reference>
<evidence type="ECO:0000256" key="1">
    <source>
        <dbReference type="SAM" id="Coils"/>
    </source>
</evidence>
<organism evidence="2 3">
    <name type="scientific">Artemia franciscana</name>
    <name type="common">Brine shrimp</name>
    <name type="synonym">Artemia sanfranciscana</name>
    <dbReference type="NCBI Taxonomy" id="6661"/>
    <lineage>
        <taxon>Eukaryota</taxon>
        <taxon>Metazoa</taxon>
        <taxon>Ecdysozoa</taxon>
        <taxon>Arthropoda</taxon>
        <taxon>Crustacea</taxon>
        <taxon>Branchiopoda</taxon>
        <taxon>Anostraca</taxon>
        <taxon>Artemiidae</taxon>
        <taxon>Artemia</taxon>
    </lineage>
</organism>
<dbReference type="EMBL" id="JAVRJZ010000795">
    <property type="protein sequence ID" value="KAK2702152.1"/>
    <property type="molecule type" value="Genomic_DNA"/>
</dbReference>
<evidence type="ECO:0000313" key="3">
    <source>
        <dbReference type="Proteomes" id="UP001187531"/>
    </source>
</evidence>
<name>A0AA88HB31_ARTSF</name>
<accession>A0AA88HB31</accession>
<feature type="coiled-coil region" evidence="1">
    <location>
        <begin position="1"/>
        <end position="31"/>
    </location>
</feature>
<comment type="caution">
    <text evidence="2">The sequence shown here is derived from an EMBL/GenBank/DDBJ whole genome shotgun (WGS) entry which is preliminary data.</text>
</comment>